<proteinExistence type="predicted"/>
<dbReference type="InterPro" id="IPR019734">
    <property type="entry name" value="TPR_rpt"/>
</dbReference>
<dbReference type="PROSITE" id="PS50005">
    <property type="entry name" value="TPR"/>
    <property type="match status" value="2"/>
</dbReference>
<evidence type="ECO:0000256" key="2">
    <source>
        <dbReference type="ARBA" id="ARBA00022803"/>
    </source>
</evidence>
<feature type="repeat" description="TPR" evidence="3">
    <location>
        <begin position="104"/>
        <end position="137"/>
    </location>
</feature>
<keyword evidence="1" id="KW-0677">Repeat</keyword>
<keyword evidence="6" id="KW-1185">Reference proteome</keyword>
<dbReference type="SMART" id="SM00028">
    <property type="entry name" value="TPR"/>
    <property type="match status" value="5"/>
</dbReference>
<dbReference type="Pfam" id="PF14559">
    <property type="entry name" value="TPR_19"/>
    <property type="match status" value="1"/>
</dbReference>
<gene>
    <name evidence="5" type="ORF">HH304_18800</name>
</gene>
<dbReference type="Proteomes" id="UP000559010">
    <property type="component" value="Unassembled WGS sequence"/>
</dbReference>
<dbReference type="RefSeq" id="WP_169684833.1">
    <property type="nucleotide sequence ID" value="NZ_JABBNU010000013.1"/>
</dbReference>
<reference evidence="5 6" key="1">
    <citation type="submission" date="2020-04" db="EMBL/GenBank/DDBJ databases">
        <title>Flammeovirgaceae bacterium KN852 isolated from deep sea.</title>
        <authorList>
            <person name="Zhang D.-C."/>
        </authorList>
    </citation>
    <scope>NUCLEOTIDE SEQUENCE [LARGE SCALE GENOMIC DNA]</scope>
    <source>
        <strain evidence="5 6">KN852</strain>
    </source>
</reference>
<keyword evidence="2 3" id="KW-0802">TPR repeat</keyword>
<name>A0A848J423_9BACT</name>
<dbReference type="Pfam" id="PF13414">
    <property type="entry name" value="TPR_11"/>
    <property type="match status" value="1"/>
</dbReference>
<dbReference type="Gene3D" id="1.25.40.10">
    <property type="entry name" value="Tetratricopeptide repeat domain"/>
    <property type="match status" value="2"/>
</dbReference>
<evidence type="ECO:0000313" key="5">
    <source>
        <dbReference type="EMBL" id="NMM50466.1"/>
    </source>
</evidence>
<organism evidence="5 6">
    <name type="scientific">Marinigracilibium pacificum</name>
    <dbReference type="NCBI Taxonomy" id="2729599"/>
    <lineage>
        <taxon>Bacteria</taxon>
        <taxon>Pseudomonadati</taxon>
        <taxon>Bacteroidota</taxon>
        <taxon>Cytophagia</taxon>
        <taxon>Cytophagales</taxon>
        <taxon>Flammeovirgaceae</taxon>
        <taxon>Marinigracilibium</taxon>
    </lineage>
</organism>
<evidence type="ECO:0000256" key="4">
    <source>
        <dbReference type="SAM" id="MobiDB-lite"/>
    </source>
</evidence>
<evidence type="ECO:0000313" key="6">
    <source>
        <dbReference type="Proteomes" id="UP000559010"/>
    </source>
</evidence>
<dbReference type="SUPFAM" id="SSF48452">
    <property type="entry name" value="TPR-like"/>
    <property type="match status" value="1"/>
</dbReference>
<dbReference type="AlphaFoldDB" id="A0A848J423"/>
<dbReference type="EMBL" id="JABBNU010000013">
    <property type="protein sequence ID" value="NMM50466.1"/>
    <property type="molecule type" value="Genomic_DNA"/>
</dbReference>
<evidence type="ECO:0000256" key="1">
    <source>
        <dbReference type="ARBA" id="ARBA00022737"/>
    </source>
</evidence>
<dbReference type="InterPro" id="IPR011990">
    <property type="entry name" value="TPR-like_helical_dom_sf"/>
</dbReference>
<dbReference type="PANTHER" id="PTHR44858">
    <property type="entry name" value="TETRATRICOPEPTIDE REPEAT PROTEIN 6"/>
    <property type="match status" value="1"/>
</dbReference>
<accession>A0A848J423</accession>
<feature type="repeat" description="TPR" evidence="3">
    <location>
        <begin position="37"/>
        <end position="70"/>
    </location>
</feature>
<sequence length="239" mass="26878">MNQEDSLAKGIQLCKEEKYEEAIGLFNNLLIETPENTNVLYNRAKAYSRTGKFKQAVSDFDKIVELTNSPSMISERALAHFLNQNTEAAMKDLDLAAELDPENPYRYSSRAFIKDRLGDLEGAIKDYNKAIELDPDDAISYNNKGLVEEKLGRKEAAKKSFTKADHLADGKPSAIDAPTKQVSQPKTPENKPTIKSNKADSKSKPKMKFTDFLNTTKSIISDKKERADFFDFIRSLGKK</sequence>
<protein>
    <submittedName>
        <fullName evidence="5">Tetratricopeptide repeat protein</fullName>
    </submittedName>
</protein>
<feature type="region of interest" description="Disordered" evidence="4">
    <location>
        <begin position="161"/>
        <end position="207"/>
    </location>
</feature>
<evidence type="ECO:0000256" key="3">
    <source>
        <dbReference type="PROSITE-ProRule" id="PRU00339"/>
    </source>
</evidence>
<comment type="caution">
    <text evidence="5">The sequence shown here is derived from an EMBL/GenBank/DDBJ whole genome shotgun (WGS) entry which is preliminary data.</text>
</comment>
<dbReference type="InterPro" id="IPR050498">
    <property type="entry name" value="Ycf3"/>
</dbReference>
<dbReference type="PANTHER" id="PTHR44858:SF1">
    <property type="entry name" value="UDP-N-ACETYLGLUCOSAMINE--PEPTIDE N-ACETYLGLUCOSAMINYLTRANSFERASE SPINDLY-RELATED"/>
    <property type="match status" value="1"/>
</dbReference>